<proteinExistence type="predicted"/>
<dbReference type="AlphaFoldDB" id="A0A538TUW7"/>
<evidence type="ECO:0000313" key="2">
    <source>
        <dbReference type="Proteomes" id="UP000316609"/>
    </source>
</evidence>
<organism evidence="1 2">
    <name type="scientific">Eiseniibacteriota bacterium</name>
    <dbReference type="NCBI Taxonomy" id="2212470"/>
    <lineage>
        <taxon>Bacteria</taxon>
        <taxon>Candidatus Eiseniibacteriota</taxon>
    </lineage>
</organism>
<reference evidence="1 2" key="1">
    <citation type="journal article" date="2019" name="Nat. Microbiol.">
        <title>Mediterranean grassland soil C-N compound turnover is dependent on rainfall and depth, and is mediated by genomically divergent microorganisms.</title>
        <authorList>
            <person name="Diamond S."/>
            <person name="Andeer P.F."/>
            <person name="Li Z."/>
            <person name="Crits-Christoph A."/>
            <person name="Burstein D."/>
            <person name="Anantharaman K."/>
            <person name="Lane K.R."/>
            <person name="Thomas B.C."/>
            <person name="Pan C."/>
            <person name="Northen T.R."/>
            <person name="Banfield J.F."/>
        </authorList>
    </citation>
    <scope>NUCLEOTIDE SEQUENCE [LARGE SCALE GENOMIC DNA]</scope>
    <source>
        <strain evidence="1">WS_8</strain>
    </source>
</reference>
<comment type="caution">
    <text evidence="1">The sequence shown here is derived from an EMBL/GenBank/DDBJ whole genome shotgun (WGS) entry which is preliminary data.</text>
</comment>
<name>A0A538TUW7_UNCEI</name>
<gene>
    <name evidence="1" type="ORF">E6K78_04790</name>
</gene>
<evidence type="ECO:0008006" key="3">
    <source>
        <dbReference type="Google" id="ProtNLM"/>
    </source>
</evidence>
<dbReference type="Proteomes" id="UP000316609">
    <property type="component" value="Unassembled WGS sequence"/>
</dbReference>
<sequence length="184" mass="19698">MTCDQFERWLDQGTPAPLAAVASAHAQRCARCAASRSASRELDALLRSAPRAPDPFTERVMDHLETPGIALLPAPLPWWIRAASEPAGVLALALAAALLWGWQRLWSFTETAAPAAVRVVEASLAAWVAELIAAPRLGPLRAPQVQVGLEVALSCLVLLASPALYRTTARITARVLPRTPVRAC</sequence>
<evidence type="ECO:0000313" key="1">
    <source>
        <dbReference type="EMBL" id="TMQ67422.1"/>
    </source>
</evidence>
<protein>
    <recommendedName>
        <fullName evidence="3">Zinc-finger domain-containing protein</fullName>
    </recommendedName>
</protein>
<dbReference type="EMBL" id="VBOY01000039">
    <property type="protein sequence ID" value="TMQ67422.1"/>
    <property type="molecule type" value="Genomic_DNA"/>
</dbReference>
<accession>A0A538TUW7</accession>